<dbReference type="Pfam" id="PF07707">
    <property type="entry name" value="BACK"/>
    <property type="match status" value="1"/>
</dbReference>
<evidence type="ECO:0000256" key="2">
    <source>
        <dbReference type="ARBA" id="ARBA00004906"/>
    </source>
</evidence>
<dbReference type="eggNOG" id="KOG4441">
    <property type="taxonomic scope" value="Eukaryota"/>
</dbReference>
<organism evidence="5">
    <name type="scientific">Selaginella moellendorffii</name>
    <name type="common">Spikemoss</name>
    <dbReference type="NCBI Taxonomy" id="88036"/>
    <lineage>
        <taxon>Eukaryota</taxon>
        <taxon>Viridiplantae</taxon>
        <taxon>Streptophyta</taxon>
        <taxon>Embryophyta</taxon>
        <taxon>Tracheophyta</taxon>
        <taxon>Lycopodiopsida</taxon>
        <taxon>Selaginellales</taxon>
        <taxon>Selaginellaceae</taxon>
        <taxon>Selaginella</taxon>
    </lineage>
</organism>
<dbReference type="SMART" id="SM00875">
    <property type="entry name" value="BACK"/>
    <property type="match status" value="1"/>
</dbReference>
<dbReference type="InterPro" id="IPR000210">
    <property type="entry name" value="BTB/POZ_dom"/>
</dbReference>
<dbReference type="SUPFAM" id="SSF54695">
    <property type="entry name" value="POZ domain"/>
    <property type="match status" value="2"/>
</dbReference>
<dbReference type="FunCoup" id="D8QUD1">
    <property type="interactions" value="36"/>
</dbReference>
<dbReference type="InParanoid" id="D8QUD1"/>
<dbReference type="InterPro" id="IPR022041">
    <property type="entry name" value="Methyltransf_FA"/>
</dbReference>
<dbReference type="HOGENOM" id="CLU_018603_0_0_1"/>
<dbReference type="STRING" id="88036.D8QUD1"/>
<sequence>MKLVENNVLVVPPFDCAWLFEEELRFPEAGRGCVAFEARAENDVTVIFKELAGCKHYRTDSDPNYTVIIGSNLNKRLKIAANGRTVVDVAGPVVSPLVFERYWISVDEGSIVVGKGELGQNVVYQWVDPEPNCKVQFVGLSSWDKHVGYRNISVAALPPCLYRTTSAIDAQWSTGLANFLESGDLSDFEFVLFPENRRVCAHRAVLVTGSSSKECPFLTTTELELHGVDYLVLHAALRYVYTGKAEIGKEHLVQLRGLAELIGFQNLAAQCKQHIREVSYDSSGDLVLLTMHCYDTNSPVHVNPVAFTRMLSTGDLSDLEVYLEDYDRCLQLHRLVLSVWSAPFAKMFTIGMKESNRTRVTIKDVHLDAFMTTIRFMYTGRLDLEGKDNAGSLLLPLLIMADRYGVRVLHQECLDHLLACVNEDSSCAILQVASSMARCETLRQACEESCAKHFDYCVAASATEFTELDGQSVMRILQHPDLLVTSEEKVLDAVFMWGSKMEGVQCWEEADTKYKAGLQVICPDREEDLKVLLPLIRFPLMSMELLQQLDSSALCENLPLLRQMVGEACDYLKQESFVSDDEKDLIRSSNQGRFISLPKNGLWFTRRLSSFKELNYLCDGDGNGVLYYAGTSYGAHEWMNPMVTKQITLSASSPHSRYTDPKVLASRNYQATSFAGPCIERGETVSWWRVDLGPDHKLMCNYYSVRQDGSTNFARNWTFQGSGDGETWTDLRKHEKDHSIYRPAQYASWPVHGSKSLIPFRFFRVLLQQPIAAVAAPWNLSICYLELYGYLH</sequence>
<dbReference type="CDD" id="cd18186">
    <property type="entry name" value="BTB_POZ_ZBTB_KLHL-like"/>
    <property type="match status" value="2"/>
</dbReference>
<dbReference type="Gene3D" id="3.30.710.10">
    <property type="entry name" value="Potassium Channel Kv1.1, Chain A"/>
    <property type="match status" value="2"/>
</dbReference>
<dbReference type="PROSITE" id="PS50097">
    <property type="entry name" value="BTB"/>
    <property type="match status" value="2"/>
</dbReference>
<dbReference type="InterPro" id="IPR011333">
    <property type="entry name" value="SKP1/BTB/POZ_sf"/>
</dbReference>
<comment type="function">
    <text evidence="1">May act as a substrate-specific adapter of an E3 ubiquitin-protein ligase complex (CUL3-RBX1-BTB) which mediates the ubiquitination and subsequent proteasomal degradation of target proteins.</text>
</comment>
<comment type="pathway">
    <text evidence="2">Protein modification; protein ubiquitination.</text>
</comment>
<dbReference type="InterPro" id="IPR000421">
    <property type="entry name" value="FA58C"/>
</dbReference>
<dbReference type="Pfam" id="PF12248">
    <property type="entry name" value="Methyltransf_FA"/>
    <property type="match status" value="1"/>
</dbReference>
<evidence type="ECO:0000256" key="1">
    <source>
        <dbReference type="ARBA" id="ARBA00002668"/>
    </source>
</evidence>
<dbReference type="EMBL" id="GL377567">
    <property type="protein sequence ID" value="EFJ36275.1"/>
    <property type="molecule type" value="Genomic_DNA"/>
</dbReference>
<dbReference type="eggNOG" id="KOG4276">
    <property type="taxonomic scope" value="Eukaryota"/>
</dbReference>
<dbReference type="Pfam" id="PF00754">
    <property type="entry name" value="F5_F8_type_C"/>
    <property type="match status" value="1"/>
</dbReference>
<dbReference type="AlphaFoldDB" id="D8QUD1"/>
<reference evidence="4 5" key="1">
    <citation type="journal article" date="2011" name="Science">
        <title>The Selaginella genome identifies genetic changes associated with the evolution of vascular plants.</title>
        <authorList>
            <person name="Banks J.A."/>
            <person name="Nishiyama T."/>
            <person name="Hasebe M."/>
            <person name="Bowman J.L."/>
            <person name="Gribskov M."/>
            <person name="dePamphilis C."/>
            <person name="Albert V.A."/>
            <person name="Aono N."/>
            <person name="Aoyama T."/>
            <person name="Ambrose B.A."/>
            <person name="Ashton N.W."/>
            <person name="Axtell M.J."/>
            <person name="Barker E."/>
            <person name="Barker M.S."/>
            <person name="Bennetzen J.L."/>
            <person name="Bonawitz N.D."/>
            <person name="Chapple C."/>
            <person name="Cheng C."/>
            <person name="Correa L.G."/>
            <person name="Dacre M."/>
            <person name="DeBarry J."/>
            <person name="Dreyer I."/>
            <person name="Elias M."/>
            <person name="Engstrom E.M."/>
            <person name="Estelle M."/>
            <person name="Feng L."/>
            <person name="Finet C."/>
            <person name="Floyd S.K."/>
            <person name="Frommer W.B."/>
            <person name="Fujita T."/>
            <person name="Gramzow L."/>
            <person name="Gutensohn M."/>
            <person name="Harholt J."/>
            <person name="Hattori M."/>
            <person name="Heyl A."/>
            <person name="Hirai T."/>
            <person name="Hiwatashi Y."/>
            <person name="Ishikawa M."/>
            <person name="Iwata M."/>
            <person name="Karol K.G."/>
            <person name="Koehler B."/>
            <person name="Kolukisaoglu U."/>
            <person name="Kubo M."/>
            <person name="Kurata T."/>
            <person name="Lalonde S."/>
            <person name="Li K."/>
            <person name="Li Y."/>
            <person name="Litt A."/>
            <person name="Lyons E."/>
            <person name="Manning G."/>
            <person name="Maruyama T."/>
            <person name="Michael T.P."/>
            <person name="Mikami K."/>
            <person name="Miyazaki S."/>
            <person name="Morinaga S."/>
            <person name="Murata T."/>
            <person name="Mueller-Roeber B."/>
            <person name="Nelson D.R."/>
            <person name="Obara M."/>
            <person name="Oguri Y."/>
            <person name="Olmstead R.G."/>
            <person name="Onodera N."/>
            <person name="Petersen B.L."/>
            <person name="Pils B."/>
            <person name="Prigge M."/>
            <person name="Rensing S.A."/>
            <person name="Riano-Pachon D.M."/>
            <person name="Roberts A.W."/>
            <person name="Sato Y."/>
            <person name="Scheller H.V."/>
            <person name="Schulz B."/>
            <person name="Schulz C."/>
            <person name="Shakirov E.V."/>
            <person name="Shibagaki N."/>
            <person name="Shinohara N."/>
            <person name="Shippen D.E."/>
            <person name="Soerensen I."/>
            <person name="Sotooka R."/>
            <person name="Sugimoto N."/>
            <person name="Sugita M."/>
            <person name="Sumikawa N."/>
            <person name="Tanurdzic M."/>
            <person name="Theissen G."/>
            <person name="Ulvskov P."/>
            <person name="Wakazuki S."/>
            <person name="Weng J.K."/>
            <person name="Willats W.W."/>
            <person name="Wipf D."/>
            <person name="Wolf P.G."/>
            <person name="Yang L."/>
            <person name="Zimmer A.D."/>
            <person name="Zhu Q."/>
            <person name="Mitros T."/>
            <person name="Hellsten U."/>
            <person name="Loque D."/>
            <person name="Otillar R."/>
            <person name="Salamov A."/>
            <person name="Schmutz J."/>
            <person name="Shapiro H."/>
            <person name="Lindquist E."/>
            <person name="Lucas S."/>
            <person name="Rokhsar D."/>
            <person name="Grigoriev I.V."/>
        </authorList>
    </citation>
    <scope>NUCLEOTIDE SEQUENCE [LARGE SCALE GENOMIC DNA]</scope>
</reference>
<accession>D8QUD1</accession>
<dbReference type="Proteomes" id="UP000001514">
    <property type="component" value="Unassembled WGS sequence"/>
</dbReference>
<dbReference type="InterPro" id="IPR011705">
    <property type="entry name" value="BACK"/>
</dbReference>
<protein>
    <recommendedName>
        <fullName evidence="3">BTB domain-containing protein</fullName>
    </recommendedName>
</protein>
<dbReference type="Gene3D" id="2.60.120.260">
    <property type="entry name" value="Galactose-binding domain-like"/>
    <property type="match status" value="1"/>
</dbReference>
<name>D8QUD1_SELML</name>
<proteinExistence type="predicted"/>
<dbReference type="OMA" id="ISLWKHV"/>
<evidence type="ECO:0000313" key="4">
    <source>
        <dbReference type="EMBL" id="EFJ36275.1"/>
    </source>
</evidence>
<gene>
    <name evidence="4" type="ORF">SELMODRAFT_438140</name>
</gene>
<dbReference type="SMART" id="SM00225">
    <property type="entry name" value="BTB"/>
    <property type="match status" value="2"/>
</dbReference>
<dbReference type="SUPFAM" id="SSF49785">
    <property type="entry name" value="Galactose-binding domain-like"/>
    <property type="match status" value="1"/>
</dbReference>
<evidence type="ECO:0000313" key="5">
    <source>
        <dbReference type="Proteomes" id="UP000001514"/>
    </source>
</evidence>
<dbReference type="Gramene" id="EFJ36275">
    <property type="protein sequence ID" value="EFJ36275"/>
    <property type="gene ID" value="SELMODRAFT_438140"/>
</dbReference>
<evidence type="ECO:0000259" key="3">
    <source>
        <dbReference type="PROSITE" id="PS50097"/>
    </source>
</evidence>
<dbReference type="Pfam" id="PF00651">
    <property type="entry name" value="BTB"/>
    <property type="match status" value="2"/>
</dbReference>
<feature type="domain" description="BTB" evidence="3">
    <location>
        <begin position="186"/>
        <end position="249"/>
    </location>
</feature>
<dbReference type="InterPro" id="IPR008979">
    <property type="entry name" value="Galactose-bd-like_sf"/>
</dbReference>
<dbReference type="PANTHER" id="PTHR47457">
    <property type="entry name" value="OS05G0345500 PROTEIN"/>
    <property type="match status" value="1"/>
</dbReference>
<keyword evidence="5" id="KW-1185">Reference proteome</keyword>
<feature type="domain" description="BTB" evidence="3">
    <location>
        <begin position="317"/>
        <end position="386"/>
    </location>
</feature>
<dbReference type="PANTHER" id="PTHR47457:SF1">
    <property type="entry name" value="BTB DOMAIN-CONTAINING PROTEIN-RELATED"/>
    <property type="match status" value="1"/>
</dbReference>
<dbReference type="Gene3D" id="1.25.40.420">
    <property type="match status" value="1"/>
</dbReference>
<dbReference type="KEGG" id="smo:SELMODRAFT_438140"/>